<reference evidence="2 3" key="1">
    <citation type="journal article" date="2010" name="BMC Genomics">
        <title>Genome sequence of the pattern forming Paenibacillus vortex bacterium reveals potential for thriving in complex environments.</title>
        <authorList>
            <person name="Sirota-Madi A."/>
            <person name="Olender T."/>
            <person name="Helman Y."/>
            <person name="Ingham C."/>
            <person name="Brainis I."/>
            <person name="Roth D."/>
            <person name="Hagi E."/>
            <person name="Brodsky L."/>
            <person name="Leshkowitz D."/>
            <person name="Galatenko V."/>
            <person name="Nikolaev V."/>
            <person name="Mugasimangalam R.C."/>
            <person name="Bransburg-Zabary S."/>
            <person name="Gutnick D.L."/>
            <person name="Lancet D."/>
            <person name="Ben-Jacob E."/>
        </authorList>
    </citation>
    <scope>NUCLEOTIDE SEQUENCE [LARGE SCALE GENOMIC DNA]</scope>
    <source>
        <strain evidence="2 3">V453</strain>
    </source>
</reference>
<evidence type="ECO:0000313" key="2">
    <source>
        <dbReference type="EMBL" id="EFU40894.1"/>
    </source>
</evidence>
<dbReference type="Proteomes" id="UP000003094">
    <property type="component" value="Unassembled WGS sequence"/>
</dbReference>
<keyword evidence="3" id="KW-1185">Reference proteome</keyword>
<dbReference type="EMBL" id="ADHJ01000025">
    <property type="protein sequence ID" value="EFU40894.1"/>
    <property type="molecule type" value="Genomic_DNA"/>
</dbReference>
<accession>A0A2R9SU50</accession>
<comment type="caution">
    <text evidence="2">The sequence shown here is derived from an EMBL/GenBank/DDBJ whole genome shotgun (WGS) entry which is preliminary data.</text>
</comment>
<proteinExistence type="predicted"/>
<dbReference type="AlphaFoldDB" id="A0A2R9SU50"/>
<name>A0A2R9SU50_9BACL</name>
<evidence type="ECO:0000256" key="1">
    <source>
        <dbReference type="SAM" id="MobiDB-lite"/>
    </source>
</evidence>
<sequence>MTSLKSAMIMAEDVEMKASPSPASRSDVSEQAQDNPFF</sequence>
<organism evidence="2 3">
    <name type="scientific">Paenibacillus vortex V453</name>
    <dbReference type="NCBI Taxonomy" id="715225"/>
    <lineage>
        <taxon>Bacteria</taxon>
        <taxon>Bacillati</taxon>
        <taxon>Bacillota</taxon>
        <taxon>Bacilli</taxon>
        <taxon>Bacillales</taxon>
        <taxon>Paenibacillaceae</taxon>
        <taxon>Paenibacillus</taxon>
    </lineage>
</organism>
<dbReference type="KEGG" id="pvo:PVOR_18649"/>
<feature type="compositionally biased region" description="Polar residues" evidence="1">
    <location>
        <begin position="21"/>
        <end position="38"/>
    </location>
</feature>
<protein>
    <submittedName>
        <fullName evidence="2">Uncharacterized protein</fullName>
    </submittedName>
</protein>
<evidence type="ECO:0000313" key="3">
    <source>
        <dbReference type="Proteomes" id="UP000003094"/>
    </source>
</evidence>
<feature type="region of interest" description="Disordered" evidence="1">
    <location>
        <begin position="15"/>
        <end position="38"/>
    </location>
</feature>
<gene>
    <name evidence="2" type="ORF">PVOR_18649</name>
</gene>